<dbReference type="AlphaFoldDB" id="Q2SQR1"/>
<keyword evidence="2" id="KW-1185">Reference proteome</keyword>
<dbReference type="EMBL" id="CP000155">
    <property type="protein sequence ID" value="ABC27013.1"/>
    <property type="molecule type" value="Genomic_DNA"/>
</dbReference>
<proteinExistence type="predicted"/>
<evidence type="ECO:0000313" key="1">
    <source>
        <dbReference type="EMBL" id="ABC27013.1"/>
    </source>
</evidence>
<dbReference type="HOGENOM" id="CLU_2973133_0_0_6"/>
<organism evidence="1 2">
    <name type="scientific">Hahella chejuensis (strain KCTC 2396)</name>
    <dbReference type="NCBI Taxonomy" id="349521"/>
    <lineage>
        <taxon>Bacteria</taxon>
        <taxon>Pseudomonadati</taxon>
        <taxon>Pseudomonadota</taxon>
        <taxon>Gammaproteobacteria</taxon>
        <taxon>Oceanospirillales</taxon>
        <taxon>Hahellaceae</taxon>
        <taxon>Hahella</taxon>
    </lineage>
</organism>
<sequence>MIKPAIATATFKLVALSITYSEGLYAKASKKLTKTYINSTEGRLKMTGMGSGSLRAYK</sequence>
<evidence type="ECO:0000313" key="2">
    <source>
        <dbReference type="Proteomes" id="UP000000238"/>
    </source>
</evidence>
<dbReference type="Proteomes" id="UP000000238">
    <property type="component" value="Chromosome"/>
</dbReference>
<accession>Q2SQR1</accession>
<reference evidence="1 2" key="1">
    <citation type="journal article" date="2005" name="Nucleic Acids Res.">
        <title>Genomic blueprint of Hahella chejuensis, a marine microbe producing an algicidal agent.</title>
        <authorList>
            <person name="Jeong H."/>
            <person name="Yim J.H."/>
            <person name="Lee C."/>
            <person name="Choi S.-H."/>
            <person name="Park Y.K."/>
            <person name="Yoon S.H."/>
            <person name="Hur C.-G."/>
            <person name="Kang H.-Y."/>
            <person name="Kim D."/>
            <person name="Lee H.H."/>
            <person name="Park K.H."/>
            <person name="Park S.-H."/>
            <person name="Park H.-S."/>
            <person name="Lee H.K."/>
            <person name="Oh T.K."/>
            <person name="Kim J.F."/>
        </authorList>
    </citation>
    <scope>NUCLEOTIDE SEQUENCE [LARGE SCALE GENOMIC DNA]</scope>
    <source>
        <strain evidence="1 2">KCTC 2396</strain>
    </source>
</reference>
<gene>
    <name evidence="1" type="ordered locus">HCH_00092</name>
</gene>
<name>Q2SQR1_HAHCH</name>
<dbReference type="KEGG" id="hch:HCH_00092"/>
<protein>
    <submittedName>
        <fullName evidence="1">Uncharacterized protein</fullName>
    </submittedName>
</protein>
<dbReference type="STRING" id="349521.HCH_00092"/>